<proteinExistence type="predicted"/>
<dbReference type="Pfam" id="PF01381">
    <property type="entry name" value="HTH_3"/>
    <property type="match status" value="1"/>
</dbReference>
<dbReference type="InterPro" id="IPR010982">
    <property type="entry name" value="Lambda_DNA-bd_dom_sf"/>
</dbReference>
<dbReference type="InterPro" id="IPR001387">
    <property type="entry name" value="Cro/C1-type_HTH"/>
</dbReference>
<dbReference type="PROSITE" id="PS50943">
    <property type="entry name" value="HTH_CROC1"/>
    <property type="match status" value="1"/>
</dbReference>
<evidence type="ECO:0000313" key="2">
    <source>
        <dbReference type="EMBL" id="OCA55096.1"/>
    </source>
</evidence>
<comment type="caution">
    <text evidence="2">The sequence shown here is derived from an EMBL/GenBank/DDBJ whole genome shotgun (WGS) entry which is preliminary data.</text>
</comment>
<evidence type="ECO:0000313" key="3">
    <source>
        <dbReference type="Proteomes" id="UP000092665"/>
    </source>
</evidence>
<dbReference type="CDD" id="cd00093">
    <property type="entry name" value="HTH_XRE"/>
    <property type="match status" value="1"/>
</dbReference>
<dbReference type="Gene3D" id="1.10.260.40">
    <property type="entry name" value="lambda repressor-like DNA-binding domains"/>
    <property type="match status" value="1"/>
</dbReference>
<dbReference type="Proteomes" id="UP000092665">
    <property type="component" value="Unassembled WGS sequence"/>
</dbReference>
<dbReference type="PATRIC" id="fig|29488.15.peg.1871"/>
<keyword evidence="3" id="KW-1185">Reference proteome</keyword>
<dbReference type="SMART" id="SM00530">
    <property type="entry name" value="HTH_XRE"/>
    <property type="match status" value="1"/>
</dbReference>
<dbReference type="SUPFAM" id="SSF47413">
    <property type="entry name" value="lambda repressor-like DNA-binding domains"/>
    <property type="match status" value="1"/>
</dbReference>
<name>A0A1B8YJ27_9GAMM</name>
<dbReference type="AlphaFoldDB" id="A0A1B8YJ27"/>
<dbReference type="EMBL" id="LOIC01000044">
    <property type="protein sequence ID" value="OCA55096.1"/>
    <property type="molecule type" value="Genomic_DNA"/>
</dbReference>
<feature type="domain" description="HTH cro/C1-type" evidence="1">
    <location>
        <begin position="38"/>
        <end position="94"/>
    </location>
</feature>
<accession>A0A1B8YJ27</accession>
<organism evidence="2 3">
    <name type="scientific">Photorhabdus namnaonensis</name>
    <dbReference type="NCBI Taxonomy" id="1851568"/>
    <lineage>
        <taxon>Bacteria</taxon>
        <taxon>Pseudomonadati</taxon>
        <taxon>Pseudomonadota</taxon>
        <taxon>Gammaproteobacteria</taxon>
        <taxon>Enterobacterales</taxon>
        <taxon>Morganellaceae</taxon>
        <taxon>Photorhabdus</taxon>
    </lineage>
</organism>
<gene>
    <name evidence="2" type="ORF">Phpb_01714</name>
</gene>
<protein>
    <submittedName>
        <fullName evidence="2">Helix-turn-helix protein</fullName>
    </submittedName>
</protein>
<dbReference type="GO" id="GO:0003677">
    <property type="term" value="F:DNA binding"/>
    <property type="evidence" value="ECO:0007669"/>
    <property type="project" value="InterPro"/>
</dbReference>
<dbReference type="RefSeq" id="WP_065389959.1">
    <property type="nucleotide sequence ID" value="NZ_CAWMQN010000044.1"/>
</dbReference>
<sequence length="94" mass="10534">MKPISLNELKELMLNDAESIAAYKEADKELELIQILFEMRERSGMSKTELADKIGIKPSGINRLEKNPLGASMKTLERYAAACGAVINFNVQYQ</sequence>
<reference evidence="3" key="1">
    <citation type="submission" date="2015-11" db="EMBL/GenBank/DDBJ databases">
        <authorList>
            <person name="Tobias N.J."/>
            <person name="Mishra B."/>
            <person name="Gupta D.K."/>
            <person name="Thines M."/>
            <person name="Stinear T.P."/>
            <person name="Bode H.B."/>
        </authorList>
    </citation>
    <scope>NUCLEOTIDE SEQUENCE [LARGE SCALE GENOMIC DNA]</scope>
    <source>
        <strain evidence="3">PB45.5</strain>
    </source>
</reference>
<evidence type="ECO:0000259" key="1">
    <source>
        <dbReference type="PROSITE" id="PS50943"/>
    </source>
</evidence>